<dbReference type="CDD" id="cd12797">
    <property type="entry name" value="M23_peptidase"/>
    <property type="match status" value="1"/>
</dbReference>
<dbReference type="SUPFAM" id="SSF51261">
    <property type="entry name" value="Duplicated hybrid motif"/>
    <property type="match status" value="1"/>
</dbReference>
<organism evidence="4 5">
    <name type="scientific">Arthrobacter sunyaminii</name>
    <dbReference type="NCBI Taxonomy" id="2816859"/>
    <lineage>
        <taxon>Bacteria</taxon>
        <taxon>Bacillati</taxon>
        <taxon>Actinomycetota</taxon>
        <taxon>Actinomycetes</taxon>
        <taxon>Micrococcales</taxon>
        <taxon>Micrococcaceae</taxon>
        <taxon>Arthrobacter</taxon>
    </lineage>
</organism>
<dbReference type="InterPro" id="IPR011055">
    <property type="entry name" value="Dup_hybrid_motif"/>
</dbReference>
<dbReference type="EMBL" id="CP076456">
    <property type="protein sequence ID" value="QWQ36720.1"/>
    <property type="molecule type" value="Genomic_DNA"/>
</dbReference>
<dbReference type="AlphaFoldDB" id="A0A975S6I8"/>
<proteinExistence type="predicted"/>
<dbReference type="Proteomes" id="UP000680588">
    <property type="component" value="Chromosome"/>
</dbReference>
<keyword evidence="1" id="KW-0732">Signal</keyword>
<evidence type="ECO:0000313" key="4">
    <source>
        <dbReference type="EMBL" id="QWQ36720.1"/>
    </source>
</evidence>
<feature type="domain" description="M23ase beta-sheet core" evidence="3">
    <location>
        <begin position="157"/>
        <end position="252"/>
    </location>
</feature>
<evidence type="ECO:0000313" key="5">
    <source>
        <dbReference type="Proteomes" id="UP000680588"/>
    </source>
</evidence>
<dbReference type="PANTHER" id="PTHR21666:SF289">
    <property type="entry name" value="L-ALA--D-GLU ENDOPEPTIDASE"/>
    <property type="match status" value="1"/>
</dbReference>
<dbReference type="KEGG" id="asun:KG104_02600"/>
<dbReference type="InterPro" id="IPR016047">
    <property type="entry name" value="M23ase_b-sheet_dom"/>
</dbReference>
<gene>
    <name evidence="4" type="ORF">KG104_02600</name>
</gene>
<feature type="region of interest" description="Disordered" evidence="2">
    <location>
        <begin position="1"/>
        <end position="41"/>
    </location>
</feature>
<evidence type="ECO:0000256" key="2">
    <source>
        <dbReference type="SAM" id="MobiDB-lite"/>
    </source>
</evidence>
<dbReference type="Gene3D" id="2.70.70.10">
    <property type="entry name" value="Glucose Permease (Domain IIA)"/>
    <property type="match status" value="1"/>
</dbReference>
<sequence length="256" mass="25995">MSKHAAPGRRRASAPAPAPRPRNGQTSGRRRAETKNHTLGDTAQKVAITAATSGLILTVAIPTTAAVSEPVQELQSVAVEAPVVSADPEATVSFERAALSSKFDPEAKLRHVVVASGSEVSAGAAKGTLAKPLAADLVETSGFGYRVSPITGTAGEMHRGQDFSAACGTDVTAAASGTVTFSGWHAYGGGNRVVVDHGNGVETTYNHMSSLAVAVGATVERGDLVGASGTTGASTGCHLHFEVMVNGEVVDPLGWL</sequence>
<evidence type="ECO:0000259" key="3">
    <source>
        <dbReference type="Pfam" id="PF01551"/>
    </source>
</evidence>
<reference evidence="4" key="1">
    <citation type="submission" date="2021-06" db="EMBL/GenBank/DDBJ databases">
        <title>Novel species in genus Arthrobacter.</title>
        <authorList>
            <person name="Zhang G."/>
        </authorList>
    </citation>
    <scope>NUCLEOTIDE SEQUENCE</scope>
    <source>
        <strain evidence="4">Zg-ZUI122</strain>
    </source>
</reference>
<name>A0A975S6I8_9MICC</name>
<feature type="compositionally biased region" description="Basic residues" evidence="2">
    <location>
        <begin position="1"/>
        <end position="12"/>
    </location>
</feature>
<keyword evidence="5" id="KW-1185">Reference proteome</keyword>
<accession>A0A975S6I8</accession>
<dbReference type="Pfam" id="PF01551">
    <property type="entry name" value="Peptidase_M23"/>
    <property type="match status" value="1"/>
</dbReference>
<dbReference type="PANTHER" id="PTHR21666">
    <property type="entry name" value="PEPTIDASE-RELATED"/>
    <property type="match status" value="1"/>
</dbReference>
<protein>
    <submittedName>
        <fullName evidence="4">M23 family metallopeptidase</fullName>
    </submittedName>
</protein>
<dbReference type="GO" id="GO:0004222">
    <property type="term" value="F:metalloendopeptidase activity"/>
    <property type="evidence" value="ECO:0007669"/>
    <property type="project" value="TreeGrafter"/>
</dbReference>
<dbReference type="InterPro" id="IPR050570">
    <property type="entry name" value="Cell_wall_metabolism_enzyme"/>
</dbReference>
<evidence type="ECO:0000256" key="1">
    <source>
        <dbReference type="ARBA" id="ARBA00022729"/>
    </source>
</evidence>
<dbReference type="RefSeq" id="WP_207348514.1">
    <property type="nucleotide sequence ID" value="NZ_CP076456.1"/>
</dbReference>